<evidence type="ECO:0000313" key="2">
    <source>
        <dbReference type="EMBL" id="MBB4624767.1"/>
    </source>
</evidence>
<feature type="region of interest" description="Disordered" evidence="1">
    <location>
        <begin position="133"/>
        <end position="184"/>
    </location>
</feature>
<feature type="compositionally biased region" description="Acidic residues" evidence="1">
    <location>
        <begin position="145"/>
        <end position="164"/>
    </location>
</feature>
<gene>
    <name evidence="2" type="ORF">GGQ57_004712</name>
</gene>
<dbReference type="Pfam" id="PF02620">
    <property type="entry name" value="YceD"/>
    <property type="match status" value="1"/>
</dbReference>
<accession>A0ABR6KTD5</accession>
<name>A0ABR6KTD5_9BACT</name>
<sequence>MKNLAPGVHEFEYLLENKFFVDIDGDEVQKGKVKVHLTVKRTSVAFEMNFQIEGVAIVPCDRCLDDMEIPVDTHNRLVVKFGKEYAEESDEVVVIPEEEGAINLAWFLYEFIALAVPMKHVHAPGKCNKTMSTKLKKHTAKSTDDGDDDYEEEEVDDISMDDDVSGNSDPRWDALKGLIENDNN</sequence>
<organism evidence="2 3">
    <name type="scientific">Parabacteroides faecis</name>
    <dbReference type="NCBI Taxonomy" id="1217282"/>
    <lineage>
        <taxon>Bacteria</taxon>
        <taxon>Pseudomonadati</taxon>
        <taxon>Bacteroidota</taxon>
        <taxon>Bacteroidia</taxon>
        <taxon>Bacteroidales</taxon>
        <taxon>Tannerellaceae</taxon>
        <taxon>Parabacteroides</taxon>
    </lineage>
</organism>
<comment type="caution">
    <text evidence="2">The sequence shown here is derived from an EMBL/GenBank/DDBJ whole genome shotgun (WGS) entry which is preliminary data.</text>
</comment>
<reference evidence="2 3" key="1">
    <citation type="submission" date="2020-08" db="EMBL/GenBank/DDBJ databases">
        <title>Genomic Encyclopedia of Type Strains, Phase IV (KMG-IV): sequencing the most valuable type-strain genomes for metagenomic binning, comparative biology and taxonomic classification.</title>
        <authorList>
            <person name="Goeker M."/>
        </authorList>
    </citation>
    <scope>NUCLEOTIDE SEQUENCE [LARGE SCALE GENOMIC DNA]</scope>
    <source>
        <strain evidence="2 3">DSM 102983</strain>
    </source>
</reference>
<dbReference type="Proteomes" id="UP000533637">
    <property type="component" value="Unassembled WGS sequence"/>
</dbReference>
<protein>
    <submittedName>
        <fullName evidence="2">Uncharacterized metal-binding protein YceD (DUF177 family)</fullName>
    </submittedName>
</protein>
<dbReference type="InterPro" id="IPR003772">
    <property type="entry name" value="YceD"/>
</dbReference>
<proteinExistence type="predicted"/>
<keyword evidence="3" id="KW-1185">Reference proteome</keyword>
<dbReference type="EMBL" id="JACHOC010000012">
    <property type="protein sequence ID" value="MBB4624767.1"/>
    <property type="molecule type" value="Genomic_DNA"/>
</dbReference>
<evidence type="ECO:0000256" key="1">
    <source>
        <dbReference type="SAM" id="MobiDB-lite"/>
    </source>
</evidence>
<evidence type="ECO:0000313" key="3">
    <source>
        <dbReference type="Proteomes" id="UP000533637"/>
    </source>
</evidence>